<feature type="compositionally biased region" description="Acidic residues" evidence="2">
    <location>
        <begin position="428"/>
        <end position="440"/>
    </location>
</feature>
<feature type="coiled-coil region" evidence="1">
    <location>
        <begin position="143"/>
        <end position="184"/>
    </location>
</feature>
<sequence length="504" mass="58063">MPIAESYIWMLCPFFFKTPEVIPAVFPTQVLKTSLPLTVVALNGNYWRWLCLDKFDSGPTPRWHFSMKSPKWSRWIWYGTLSFDIDEDNYVFGGHDREFSDEIAFGVEQCVSTFVENTARVQELSYTAEEKDANADRAKLALEKAVDTDREELELERAKADEEATEARKLLAGQQAALRRAEDEVREHTHGFHGHFLVLIMCINFLNNPEKFLSWFFDNTPEVQRYWGWIVHREQKELDRWLGQRTTEYVTDRTDIIRNTTVVLLNAASANDGLSKEQASEVAPRRRGAAHSDPANGNSPRRRHMKTLDELRSLVQNFGLDMTPEAVWRMAEFKPDISDIRSMQAKIEKCGDQLEGLIGPFDFEPREPIEIYRFMEVLAEIVSHQSVAKEPKERSENVTVGQDEEGEGENSKPQSPNLIEETLTRTDEENEEDAGNEEAGEEKVGKEEVNKQEVDRKEYTDEERAQTDEVIIYRYLTAAVLFLTAHDSSRMLNSGLWDQIVPII</sequence>
<proteinExistence type="predicted"/>
<feature type="compositionally biased region" description="Basic and acidic residues" evidence="2">
    <location>
        <begin position="387"/>
        <end position="396"/>
    </location>
</feature>
<feature type="region of interest" description="Disordered" evidence="2">
    <location>
        <begin position="385"/>
        <end position="463"/>
    </location>
</feature>
<evidence type="ECO:0000256" key="1">
    <source>
        <dbReference type="SAM" id="Coils"/>
    </source>
</evidence>
<organism evidence="3 4">
    <name type="scientific">Colletotrichum plurivorum</name>
    <dbReference type="NCBI Taxonomy" id="2175906"/>
    <lineage>
        <taxon>Eukaryota</taxon>
        <taxon>Fungi</taxon>
        <taxon>Dikarya</taxon>
        <taxon>Ascomycota</taxon>
        <taxon>Pezizomycotina</taxon>
        <taxon>Sordariomycetes</taxon>
        <taxon>Hypocreomycetidae</taxon>
        <taxon>Glomerellales</taxon>
        <taxon>Glomerellaceae</taxon>
        <taxon>Colletotrichum</taxon>
        <taxon>Colletotrichum orchidearum species complex</taxon>
    </lineage>
</organism>
<protein>
    <submittedName>
        <fullName evidence="3">Uncharacterized protein</fullName>
    </submittedName>
</protein>
<accession>A0A8H6JCF1</accession>
<reference evidence="3" key="1">
    <citation type="journal article" date="2020" name="Phytopathology">
        <title>Genome Sequence Resources of Colletotrichum truncatum, C. plurivorum, C. musicola, and C. sojae: Four Species Pathogenic to Soybean (Glycine max).</title>
        <authorList>
            <person name="Rogerio F."/>
            <person name="Boufleur T.R."/>
            <person name="Ciampi-Guillardi M."/>
            <person name="Sukno S.A."/>
            <person name="Thon M.R."/>
            <person name="Massola Junior N.S."/>
            <person name="Baroncelli R."/>
        </authorList>
    </citation>
    <scope>NUCLEOTIDE SEQUENCE</scope>
    <source>
        <strain evidence="3">LFN00145</strain>
    </source>
</reference>
<comment type="caution">
    <text evidence="3">The sequence shown here is derived from an EMBL/GenBank/DDBJ whole genome shotgun (WGS) entry which is preliminary data.</text>
</comment>
<feature type="compositionally biased region" description="Basic and acidic residues" evidence="2">
    <location>
        <begin position="441"/>
        <end position="463"/>
    </location>
</feature>
<evidence type="ECO:0000313" key="3">
    <source>
        <dbReference type="EMBL" id="KAF6810534.1"/>
    </source>
</evidence>
<name>A0A8H6JCF1_9PEZI</name>
<dbReference type="EMBL" id="WIGO01000494">
    <property type="protein sequence ID" value="KAF6810534.1"/>
    <property type="molecule type" value="Genomic_DNA"/>
</dbReference>
<evidence type="ECO:0000313" key="4">
    <source>
        <dbReference type="Proteomes" id="UP000654918"/>
    </source>
</evidence>
<dbReference type="Proteomes" id="UP000654918">
    <property type="component" value="Unassembled WGS sequence"/>
</dbReference>
<keyword evidence="1" id="KW-0175">Coiled coil</keyword>
<feature type="region of interest" description="Disordered" evidence="2">
    <location>
        <begin position="275"/>
        <end position="303"/>
    </location>
</feature>
<gene>
    <name evidence="3" type="ORF">CPLU01_15284</name>
</gene>
<evidence type="ECO:0000256" key="2">
    <source>
        <dbReference type="SAM" id="MobiDB-lite"/>
    </source>
</evidence>
<dbReference type="AlphaFoldDB" id="A0A8H6JCF1"/>
<keyword evidence="4" id="KW-1185">Reference proteome</keyword>